<feature type="compositionally biased region" description="Basic and acidic residues" evidence="1">
    <location>
        <begin position="19"/>
        <end position="29"/>
    </location>
</feature>
<feature type="compositionally biased region" description="Polar residues" evidence="1">
    <location>
        <begin position="1"/>
        <end position="13"/>
    </location>
</feature>
<feature type="compositionally biased region" description="Low complexity" evidence="1">
    <location>
        <begin position="30"/>
        <end position="39"/>
    </location>
</feature>
<evidence type="ECO:0000256" key="1">
    <source>
        <dbReference type="SAM" id="MobiDB-lite"/>
    </source>
</evidence>
<reference evidence="2 3" key="1">
    <citation type="submission" date="2019-03" db="EMBL/GenBank/DDBJ databases">
        <title>Single cell metagenomics reveals metabolic interactions within the superorganism composed of flagellate Streblomastix strix and complex community of Bacteroidetes bacteria on its surface.</title>
        <authorList>
            <person name="Treitli S.C."/>
            <person name="Kolisko M."/>
            <person name="Husnik F."/>
            <person name="Keeling P."/>
            <person name="Hampl V."/>
        </authorList>
    </citation>
    <scope>NUCLEOTIDE SEQUENCE [LARGE SCALE GENOMIC DNA]</scope>
    <source>
        <strain evidence="2">ST1C</strain>
    </source>
</reference>
<name>A0A5J4X2R4_9EUKA</name>
<accession>A0A5J4X2R4</accession>
<feature type="region of interest" description="Disordered" evidence="1">
    <location>
        <begin position="1"/>
        <end position="76"/>
    </location>
</feature>
<evidence type="ECO:0000313" key="3">
    <source>
        <dbReference type="Proteomes" id="UP000324800"/>
    </source>
</evidence>
<organism evidence="2 3">
    <name type="scientific">Streblomastix strix</name>
    <dbReference type="NCBI Taxonomy" id="222440"/>
    <lineage>
        <taxon>Eukaryota</taxon>
        <taxon>Metamonada</taxon>
        <taxon>Preaxostyla</taxon>
        <taxon>Oxymonadida</taxon>
        <taxon>Streblomastigidae</taxon>
        <taxon>Streblomastix</taxon>
    </lineage>
</organism>
<protein>
    <submittedName>
        <fullName evidence="2">Uncharacterized protein</fullName>
    </submittedName>
</protein>
<dbReference type="AlphaFoldDB" id="A0A5J4X2R4"/>
<evidence type="ECO:0000313" key="2">
    <source>
        <dbReference type="EMBL" id="KAA6400975.1"/>
    </source>
</evidence>
<comment type="caution">
    <text evidence="2">The sequence shown here is derived from an EMBL/GenBank/DDBJ whole genome shotgun (WGS) entry which is preliminary data.</text>
</comment>
<proteinExistence type="predicted"/>
<gene>
    <name evidence="2" type="ORF">EZS28_003499</name>
</gene>
<sequence>MQELTEQQIQQIFNAEPANARREFEEERQQGSSGASGQGFMEFDGIEDDYDYYEPQPARQDRMKSRTKPPQFREETGDVLATLTGYLNRDIKKINILSSAISAQQYINDKHLDKRFSIYEQDLDDNEATPDNAVDYDKKKNTIYSDDGYTTAVGFGDKDHQHKKIWKKQYYTDVNDLEQTALAAKFKQQGIKDGPYMKWLSITKPYKIGNKVTLALAQAIQYYGNIIEQRQQQIGGYDLAKYKFIGSLVAVSDESF</sequence>
<dbReference type="EMBL" id="SNRW01000466">
    <property type="protein sequence ID" value="KAA6400975.1"/>
    <property type="molecule type" value="Genomic_DNA"/>
</dbReference>
<dbReference type="Proteomes" id="UP000324800">
    <property type="component" value="Unassembled WGS sequence"/>
</dbReference>